<evidence type="ECO:0000256" key="2">
    <source>
        <dbReference type="ARBA" id="ARBA00022670"/>
    </source>
</evidence>
<evidence type="ECO:0000313" key="6">
    <source>
        <dbReference type="Proteomes" id="UP000196573"/>
    </source>
</evidence>
<dbReference type="Proteomes" id="UP000196573">
    <property type="component" value="Unassembled WGS sequence"/>
</dbReference>
<dbReference type="PANTHER" id="PTHR31817">
    <property type="match status" value="1"/>
</dbReference>
<reference evidence="5 6" key="1">
    <citation type="submission" date="2017-03" db="EMBL/GenBank/DDBJ databases">
        <authorList>
            <person name="Afonso C.L."/>
            <person name="Miller P.J."/>
            <person name="Scott M.A."/>
            <person name="Spackman E."/>
            <person name="Goraichik I."/>
            <person name="Dimitrov K.M."/>
            <person name="Suarez D.L."/>
            <person name="Swayne D.E."/>
        </authorList>
    </citation>
    <scope>NUCLEOTIDE SEQUENCE [LARGE SCALE GENOMIC DNA]</scope>
    <source>
        <strain evidence="5">SB41UT1</strain>
    </source>
</reference>
<dbReference type="NCBIfam" id="TIGR02421">
    <property type="entry name" value="QEGLA"/>
    <property type="match status" value="1"/>
</dbReference>
<evidence type="ECO:0000313" key="5">
    <source>
        <dbReference type="EMBL" id="SMA50397.1"/>
    </source>
</evidence>
<evidence type="ECO:0000256" key="1">
    <source>
        <dbReference type="ARBA" id="ARBA00001947"/>
    </source>
</evidence>
<evidence type="ECO:0000256" key="3">
    <source>
        <dbReference type="ARBA" id="ARBA00022801"/>
    </source>
</evidence>
<dbReference type="SMART" id="SM01154">
    <property type="entry name" value="DUF1704"/>
    <property type="match status" value="1"/>
</dbReference>
<dbReference type="InterPro" id="IPR012548">
    <property type="entry name" value="MATCAP"/>
</dbReference>
<keyword evidence="2" id="KW-0645">Protease</keyword>
<dbReference type="EMBL" id="FWPT01000012">
    <property type="protein sequence ID" value="SMA50397.1"/>
    <property type="molecule type" value="Genomic_DNA"/>
</dbReference>
<dbReference type="RefSeq" id="WP_087112838.1">
    <property type="nucleotide sequence ID" value="NZ_CBCSCN010000005.1"/>
</dbReference>
<sequence>MQTQSEQRILSEHDVLDRISRRETFEGCLDGSLHIKIQDYVPFLATAVHAGHNLRSELIKKCALTEEERIYGEDLFTDELISAFPITLSVLDSRYEYDLNRAPEQAVYHEAWGKMVWRRPLTERQKQASLEKHARYYRILKALLGTLNSIYGNSFLLDLHTYNYKRLTTLDSFSETIPVFNIGTWRMNTSRWGSTLAAFESRLCGITLPNLRTTVAQDQVFQGKGYQAAFCRKHARDTLVLPLDVAKVYMDEETGQPYPLVLEALGDQLYHACLDTVGQFAKKQKLNLRKQDLVSSDLEPAVLAVDKQLYRMARNLNTLSYVNPVNLHSEKKRFLANPTGYEPQFRYRQLQIDPYDYREKLYRLPVSDIQDPLLRSLYRDVVDSYGNKVEMLTHLGTEQFLYNSLRYYGQPDEHDIANAHFLLHAPEIDIDPDLLVKLTAREALPLFQAAVAERKLDVSVQISRKIVAKAMVDGEKRQLLINESAQFSRLDIRALIHHEIDVHLYTTFNASQQPLKVLALGLPGNTHTQEGLAIFNEYMSGGLSVGRLQILGLRVLAVNMLMKGYRFSQIYRVLVEEYQLDKDTAFSLVMRVTRGGGFTKDYVYLTGLRDVLKCYSEHDLAPLFVGKTSLKYRETLTELLERKILVQPRHLPDFSAPADHHPVLDYLLTALR</sequence>
<keyword evidence="4" id="KW-0482">Metalloprotease</keyword>
<protein>
    <submittedName>
        <fullName evidence="5">N-formylglutamate amidohydrolase</fullName>
    </submittedName>
</protein>
<keyword evidence="6" id="KW-1185">Reference proteome</keyword>
<proteinExistence type="predicted"/>
<comment type="cofactor">
    <cofactor evidence="1">
        <name>Zn(2+)</name>
        <dbReference type="ChEBI" id="CHEBI:29105"/>
    </cofactor>
</comment>
<dbReference type="GO" id="GO:0080164">
    <property type="term" value="P:regulation of nitric oxide metabolic process"/>
    <property type="evidence" value="ECO:0007669"/>
    <property type="project" value="TreeGrafter"/>
</dbReference>
<dbReference type="GO" id="GO:0006508">
    <property type="term" value="P:proteolysis"/>
    <property type="evidence" value="ECO:0007669"/>
    <property type="project" value="UniProtKB-KW"/>
</dbReference>
<dbReference type="InterPro" id="IPR007709">
    <property type="entry name" value="N-FG_amidohydro"/>
</dbReference>
<name>A0A1X7ASK3_9GAMM</name>
<dbReference type="PANTHER" id="PTHR31817:SF0">
    <property type="entry name" value="CHROMOSOME UNDETERMINED SCAFFOLD_67, WHOLE GENOME SHOTGUN SEQUENCE"/>
    <property type="match status" value="1"/>
</dbReference>
<dbReference type="AlphaFoldDB" id="A0A1X7ASK3"/>
<dbReference type="InterPro" id="IPR012656">
    <property type="entry name" value="CHP02421_QEGLA"/>
</dbReference>
<gene>
    <name evidence="5" type="ORF">EHSB41UT_04194</name>
</gene>
<dbReference type="GO" id="GO:0008237">
    <property type="term" value="F:metallopeptidase activity"/>
    <property type="evidence" value="ECO:0007669"/>
    <property type="project" value="UniProtKB-KW"/>
</dbReference>
<accession>A0A1X7ASK3</accession>
<keyword evidence="3 5" id="KW-0378">Hydrolase</keyword>
<dbReference type="Pfam" id="PF08014">
    <property type="entry name" value="MATCAP"/>
    <property type="match status" value="1"/>
</dbReference>
<dbReference type="Gene3D" id="3.40.630.40">
    <property type="entry name" value="Zn-dependent exopeptidases"/>
    <property type="match status" value="1"/>
</dbReference>
<evidence type="ECO:0000256" key="4">
    <source>
        <dbReference type="ARBA" id="ARBA00023049"/>
    </source>
</evidence>
<organism evidence="5 6">
    <name type="scientific">Parendozoicomonas haliclonae</name>
    <dbReference type="NCBI Taxonomy" id="1960125"/>
    <lineage>
        <taxon>Bacteria</taxon>
        <taxon>Pseudomonadati</taxon>
        <taxon>Pseudomonadota</taxon>
        <taxon>Gammaproteobacteria</taxon>
        <taxon>Oceanospirillales</taxon>
        <taxon>Endozoicomonadaceae</taxon>
        <taxon>Parendozoicomonas</taxon>
    </lineage>
</organism>
<dbReference type="OrthoDB" id="9785840at2"/>
<dbReference type="Pfam" id="PF05013">
    <property type="entry name" value="FGase"/>
    <property type="match status" value="1"/>
</dbReference>
<dbReference type="SUPFAM" id="SSF53187">
    <property type="entry name" value="Zn-dependent exopeptidases"/>
    <property type="match status" value="1"/>
</dbReference>